<feature type="transmembrane region" description="Helical" evidence="1">
    <location>
        <begin position="26"/>
        <end position="46"/>
    </location>
</feature>
<feature type="transmembrane region" description="Helical" evidence="1">
    <location>
        <begin position="52"/>
        <end position="72"/>
    </location>
</feature>
<keyword evidence="1" id="KW-0812">Transmembrane</keyword>
<accession>A0A0H4T7L0</accession>
<sequence length="85" mass="8973">MDAPKMTAADRERLTRERVAARRRRSGRLGGIGVALLFLGGVGTILAPEYVVGLIVVMSVGIVLVVAAFLLVRDGVAGLRDLTAK</sequence>
<name>A0A0H4T7L0_9EURY</name>
<organism evidence="2">
    <name type="scientific">uncultured euryarchaeote Rifle_16ft_4_minimus_37664</name>
    <dbReference type="NCBI Taxonomy" id="1665194"/>
    <lineage>
        <taxon>Archaea</taxon>
        <taxon>Methanobacteriati</taxon>
        <taxon>Methanobacteriota</taxon>
        <taxon>environmental samples</taxon>
    </lineage>
</organism>
<dbReference type="EMBL" id="KT007002">
    <property type="protein sequence ID" value="AKQ02720.1"/>
    <property type="molecule type" value="Genomic_DNA"/>
</dbReference>
<reference evidence="2" key="1">
    <citation type="journal article" date="2015" name="ISME J.">
        <title>Aquifer environment selects for microbial species cohorts in sediment and groundwater.</title>
        <authorList>
            <person name="Hug L.A."/>
            <person name="Thomas B.C."/>
            <person name="Brown C.T."/>
            <person name="Frischkorn K.R."/>
            <person name="Williams K.H."/>
            <person name="Tringe S.G."/>
            <person name="Banfield J.F."/>
        </authorList>
    </citation>
    <scope>NUCLEOTIDE SEQUENCE</scope>
</reference>
<keyword evidence="1" id="KW-1133">Transmembrane helix</keyword>
<protein>
    <submittedName>
        <fullName evidence="2">Uncharacterized protein</fullName>
    </submittedName>
</protein>
<evidence type="ECO:0000256" key="1">
    <source>
        <dbReference type="SAM" id="Phobius"/>
    </source>
</evidence>
<keyword evidence="1" id="KW-0472">Membrane</keyword>
<dbReference type="AlphaFoldDB" id="A0A0H4T7L0"/>
<proteinExistence type="predicted"/>
<evidence type="ECO:0000313" key="2">
    <source>
        <dbReference type="EMBL" id="AKQ02720.1"/>
    </source>
</evidence>